<dbReference type="RefSeq" id="WP_197351731.1">
    <property type="nucleotide sequence ID" value="NZ_CP048882.1"/>
</dbReference>
<evidence type="ECO:0000313" key="3">
    <source>
        <dbReference type="EMBL" id="QPP07930.1"/>
    </source>
</evidence>
<dbReference type="PANTHER" id="PTHR43798">
    <property type="entry name" value="MONOACYLGLYCEROL LIPASE"/>
    <property type="match status" value="1"/>
</dbReference>
<dbReference type="KEGG" id="sbat:G4Z16_17670"/>
<dbReference type="GO" id="GO:0016787">
    <property type="term" value="F:hydrolase activity"/>
    <property type="evidence" value="ECO:0007669"/>
    <property type="project" value="UniProtKB-KW"/>
</dbReference>
<dbReference type="SUPFAM" id="SSF53474">
    <property type="entry name" value="alpha/beta-Hydrolases"/>
    <property type="match status" value="1"/>
</dbReference>
<name>A0A7T1WUH9_9ACTN</name>
<keyword evidence="3" id="KW-0378">Hydrolase</keyword>
<dbReference type="Proteomes" id="UP000595046">
    <property type="component" value="Chromosome"/>
</dbReference>
<accession>A0A7T1WUH9</accession>
<sequence length="645" mass="70049">MKSLAKKLTSTFLGPVPVSRSRALAISERLTAVTSLTSSLEYITHQRQIRRGGLNDWTIARGMHASSTRPTRRLLDAVGNPRTTKALHVARIAASAALLAPGNARWRGAANVFLGLSNAALYPRHRYGTDGSDQVSSFVQTAAGLARLSSQPAVQDALLWYVALQANLSYLVSGWVKLLGEPWRDGSALNGIMRTRTYGHEGLWKLTNRYPVPARYLAHGVLALECLFPVAYLKGGMLARPVMASAAAFHVANGYFMGLGRFITAFEAMHPMVAYTSAPKSHPAVAGRDDRMLKATASMAAIGVTVAGFLAAMRRMRATDPWPHGRVLTTRHGNELHYNERVSEDDSSPVLVFGTGMISTMEHFGWITDKLVEESDYGIITYSRAGYGPSKRRSSSPFTLQESVDDLVDLVEGAVAKGRPVYLVGHSLGGEIGRRAAAELGDRIRGVIYLDSSHPDELTRSKQQQDSADRLKDGLNMLSGSLRAGLGATLVRPRWVHDLPAEVRSRAFAQYADSRLWRAGLREWDATEADFHRFSGDLPAISAHALVLSAQRTVDRDPEQLLMHNELGAAHRGEGRIVHNSVIEGADHDTMLTDARLGGDVGRRILEFLREVEGHDGDADSAAGGSRGSAKGTHGSKGNQSKEAR</sequence>
<dbReference type="InterPro" id="IPR029058">
    <property type="entry name" value="AB_hydrolase_fold"/>
</dbReference>
<evidence type="ECO:0000256" key="1">
    <source>
        <dbReference type="SAM" id="MobiDB-lite"/>
    </source>
</evidence>
<organism evidence="3 4">
    <name type="scientific">Streptomyces bathyalis</name>
    <dbReference type="NCBI Taxonomy" id="2710756"/>
    <lineage>
        <taxon>Bacteria</taxon>
        <taxon>Bacillati</taxon>
        <taxon>Actinomycetota</taxon>
        <taxon>Actinomycetes</taxon>
        <taxon>Kitasatosporales</taxon>
        <taxon>Streptomycetaceae</taxon>
        <taxon>Streptomyces</taxon>
    </lineage>
</organism>
<dbReference type="Pfam" id="PF12697">
    <property type="entry name" value="Abhydrolase_6"/>
    <property type="match status" value="1"/>
</dbReference>
<proteinExistence type="predicted"/>
<dbReference type="PANTHER" id="PTHR43798:SF33">
    <property type="entry name" value="HYDROLASE, PUTATIVE (AFU_ORTHOLOGUE AFUA_2G14860)-RELATED"/>
    <property type="match status" value="1"/>
</dbReference>
<keyword evidence="4" id="KW-1185">Reference proteome</keyword>
<feature type="domain" description="AB hydrolase-1" evidence="2">
    <location>
        <begin position="365"/>
        <end position="593"/>
    </location>
</feature>
<dbReference type="Gene3D" id="3.40.50.1820">
    <property type="entry name" value="alpha/beta hydrolase"/>
    <property type="match status" value="1"/>
</dbReference>
<dbReference type="AlphaFoldDB" id="A0A7T1WUH9"/>
<protein>
    <submittedName>
        <fullName evidence="3">Alpha/beta fold hydrolase</fullName>
    </submittedName>
</protein>
<evidence type="ECO:0000313" key="4">
    <source>
        <dbReference type="Proteomes" id="UP000595046"/>
    </source>
</evidence>
<dbReference type="EMBL" id="CP048882">
    <property type="protein sequence ID" value="QPP07930.1"/>
    <property type="molecule type" value="Genomic_DNA"/>
</dbReference>
<feature type="compositionally biased region" description="Low complexity" evidence="1">
    <location>
        <begin position="620"/>
        <end position="630"/>
    </location>
</feature>
<evidence type="ECO:0000259" key="2">
    <source>
        <dbReference type="Pfam" id="PF12697"/>
    </source>
</evidence>
<dbReference type="GO" id="GO:0016020">
    <property type="term" value="C:membrane"/>
    <property type="evidence" value="ECO:0007669"/>
    <property type="project" value="TreeGrafter"/>
</dbReference>
<dbReference type="InterPro" id="IPR000073">
    <property type="entry name" value="AB_hydrolase_1"/>
</dbReference>
<dbReference type="InterPro" id="IPR050266">
    <property type="entry name" value="AB_hydrolase_sf"/>
</dbReference>
<reference evidence="4" key="1">
    <citation type="submission" date="2020-02" db="EMBL/GenBank/DDBJ databases">
        <title>Streptomyces sp. ASO4wet.</title>
        <authorList>
            <person name="Risdian C."/>
            <person name="Landwehr W."/>
            <person name="Schupp P."/>
            <person name="Wink J."/>
        </authorList>
    </citation>
    <scope>NUCLEOTIDE SEQUENCE [LARGE SCALE GENOMIC DNA]</scope>
    <source>
        <strain evidence="4">ASO4wet</strain>
    </source>
</reference>
<feature type="region of interest" description="Disordered" evidence="1">
    <location>
        <begin position="615"/>
        <end position="645"/>
    </location>
</feature>
<gene>
    <name evidence="3" type="ORF">G4Z16_17670</name>
</gene>